<keyword evidence="4" id="KW-1185">Reference proteome</keyword>
<keyword evidence="1" id="KW-0812">Transmembrane</keyword>
<dbReference type="KEGG" id="alj:G8D99_13165"/>
<feature type="transmembrane region" description="Helical" evidence="1">
    <location>
        <begin position="145"/>
        <end position="166"/>
    </location>
</feature>
<dbReference type="EMBL" id="CP049916">
    <property type="protein sequence ID" value="QIO10449.1"/>
    <property type="molecule type" value="Genomic_DNA"/>
</dbReference>
<dbReference type="RefSeq" id="WP_166327775.1">
    <property type="nucleotide sequence ID" value="NZ_CP049916.1"/>
</dbReference>
<dbReference type="Pfam" id="PF04955">
    <property type="entry name" value="HupE_UreJ"/>
    <property type="match status" value="1"/>
</dbReference>
<evidence type="ECO:0000256" key="2">
    <source>
        <dbReference type="SAM" id="SignalP"/>
    </source>
</evidence>
<protein>
    <submittedName>
        <fullName evidence="3">HupE/UreJ family protein</fullName>
    </submittedName>
</protein>
<dbReference type="AlphaFoldDB" id="A0A6G8S8D3"/>
<organism evidence="3 4">
    <name type="scientific">Acinetobacter lanii</name>
    <dbReference type="NCBI Taxonomy" id="2715163"/>
    <lineage>
        <taxon>Bacteria</taxon>
        <taxon>Pseudomonadati</taxon>
        <taxon>Pseudomonadota</taxon>
        <taxon>Gammaproteobacteria</taxon>
        <taxon>Moraxellales</taxon>
        <taxon>Moraxellaceae</taxon>
        <taxon>Acinetobacter</taxon>
    </lineage>
</organism>
<keyword evidence="1" id="KW-0472">Membrane</keyword>
<reference evidence="3 4" key="1">
    <citation type="submission" date="2020-03" db="EMBL/GenBank/DDBJ databases">
        <authorList>
            <person name="Zhu W."/>
        </authorList>
    </citation>
    <scope>NUCLEOTIDE SEQUENCE [LARGE SCALE GENOMIC DNA]</scope>
    <source>
        <strain evidence="3 4">185</strain>
    </source>
</reference>
<evidence type="ECO:0000256" key="1">
    <source>
        <dbReference type="SAM" id="Phobius"/>
    </source>
</evidence>
<keyword evidence="1" id="KW-1133">Transmembrane helix</keyword>
<evidence type="ECO:0000313" key="4">
    <source>
        <dbReference type="Proteomes" id="UP000501939"/>
    </source>
</evidence>
<dbReference type="PIRSF" id="PIRSF016919">
    <property type="entry name" value="HupE_UreJ"/>
    <property type="match status" value="1"/>
</dbReference>
<feature type="signal peptide" evidence="2">
    <location>
        <begin position="1"/>
        <end position="22"/>
    </location>
</feature>
<feature type="chain" id="PRO_5026152374" evidence="2">
    <location>
        <begin position="23"/>
        <end position="190"/>
    </location>
</feature>
<accession>A0A6G8S8D3</accession>
<sequence length="190" mass="19920">MKQMAMSKIALSSLLVPMLAQAHPGHHHHEASFWTGFIHPFTGLDHLLMAISFGVLMWTVSKQWKITGALGLVIALMLGFVLGAQQWIAVTVAEYGIVASLLVLAVALWRKSSLALAMVATILATFHGVAHGVELGANGHVMAQIAGMMSAMALLYAVGLGMGALITKYIPQGNKIVAACAAVVALIGLA</sequence>
<dbReference type="InterPro" id="IPR007038">
    <property type="entry name" value="HupE_UreJ"/>
</dbReference>
<feature type="transmembrane region" description="Helical" evidence="1">
    <location>
        <begin position="114"/>
        <end position="133"/>
    </location>
</feature>
<dbReference type="Proteomes" id="UP000501939">
    <property type="component" value="Chromosome"/>
</dbReference>
<keyword evidence="2" id="KW-0732">Signal</keyword>
<gene>
    <name evidence="3" type="ORF">G8D99_13165</name>
</gene>
<name>A0A6G8S8D3_9GAMM</name>
<proteinExistence type="predicted"/>
<evidence type="ECO:0000313" key="3">
    <source>
        <dbReference type="EMBL" id="QIO10449.1"/>
    </source>
</evidence>
<feature type="transmembrane region" description="Helical" evidence="1">
    <location>
        <begin position="88"/>
        <end position="109"/>
    </location>
</feature>
<feature type="transmembrane region" description="Helical" evidence="1">
    <location>
        <begin position="66"/>
        <end position="82"/>
    </location>
</feature>